<dbReference type="EMBL" id="CAXAMM010041050">
    <property type="protein sequence ID" value="CAK9097013.1"/>
    <property type="molecule type" value="Genomic_DNA"/>
</dbReference>
<evidence type="ECO:0000313" key="4">
    <source>
        <dbReference type="EMBL" id="CAK9097013.1"/>
    </source>
</evidence>
<feature type="compositionally biased region" description="Basic and acidic residues" evidence="2">
    <location>
        <begin position="409"/>
        <end position="420"/>
    </location>
</feature>
<keyword evidence="4" id="KW-0808">Transferase</keyword>
<keyword evidence="1" id="KW-0863">Zinc-finger</keyword>
<evidence type="ECO:0000259" key="3">
    <source>
        <dbReference type="PROSITE" id="PS50103"/>
    </source>
</evidence>
<keyword evidence="1" id="KW-0862">Zinc</keyword>
<protein>
    <submittedName>
        <fullName evidence="4">Kinase D-interacting substrate of 220 kDa</fullName>
    </submittedName>
</protein>
<sequence length="523" mass="57491">MGKYEVTILEHINTKVNVIADALSRQHDPLPSVFPTERLQGPVIGGQPEAKLARCSEPTAMGYHDPFLLTPELLYGVMGALDRADPRSWHRGDAMKQQIKFASDYGSEVIFPALNGGPPSKAGWADTFEEIARRLGQDTRGLTAPLSGCSKSRAGTGLWKHATKEGDEAAPQKACKGWRFIRPASPGYQEMSLEDKMAAFQKRGNQDVQVFLDSLTKHQREALWQRFSSARQSLKDKDADQLGLMFQRAKAQSLPKVEVAQWMEVKAAGLLDEGAAASSKASMALGAVLNKPNKQLAIKNQDTDDEDDGRASGHASGSKKGGKDGQVVEADLLSEVGSKLPKEEAHKRVTRMIKLIKAVKKDVGETKGKALEKTLADLNKLDKQGKKINLEQAKGKHFDAALEIKKAALSKPDHKKEAKAQPDAVELNDKPGSPSKKKRKRQIERLRDQLKQSAAKTTKVDRPGPPDKYKRIPSSEWQTITAASQLVKGPKRCRYFNSSMGCSMGDKCRFKHLRMKCGAAHVM</sequence>
<keyword evidence="1" id="KW-0479">Metal-binding</keyword>
<proteinExistence type="predicted"/>
<feature type="non-terminal residue" evidence="4">
    <location>
        <position position="523"/>
    </location>
</feature>
<name>A0ABP0RBA0_9DINO</name>
<evidence type="ECO:0000256" key="2">
    <source>
        <dbReference type="SAM" id="MobiDB-lite"/>
    </source>
</evidence>
<keyword evidence="4" id="KW-0418">Kinase</keyword>
<feature type="zinc finger region" description="C3H1-type" evidence="1">
    <location>
        <begin position="488"/>
        <end position="515"/>
    </location>
</feature>
<gene>
    <name evidence="4" type="ORF">SCF082_LOCUS45531</name>
</gene>
<feature type="domain" description="C3H1-type" evidence="3">
    <location>
        <begin position="488"/>
        <end position="515"/>
    </location>
</feature>
<dbReference type="GO" id="GO:0016301">
    <property type="term" value="F:kinase activity"/>
    <property type="evidence" value="ECO:0007669"/>
    <property type="project" value="UniProtKB-KW"/>
</dbReference>
<feature type="compositionally biased region" description="Basic and acidic residues" evidence="2">
    <location>
        <begin position="458"/>
        <end position="470"/>
    </location>
</feature>
<evidence type="ECO:0000256" key="1">
    <source>
        <dbReference type="PROSITE-ProRule" id="PRU00723"/>
    </source>
</evidence>
<feature type="region of interest" description="Disordered" evidence="2">
    <location>
        <begin position="299"/>
        <end position="326"/>
    </location>
</feature>
<dbReference type="InterPro" id="IPR000571">
    <property type="entry name" value="Znf_CCCH"/>
</dbReference>
<organism evidence="4 5">
    <name type="scientific">Durusdinium trenchii</name>
    <dbReference type="NCBI Taxonomy" id="1381693"/>
    <lineage>
        <taxon>Eukaryota</taxon>
        <taxon>Sar</taxon>
        <taxon>Alveolata</taxon>
        <taxon>Dinophyceae</taxon>
        <taxon>Suessiales</taxon>
        <taxon>Symbiodiniaceae</taxon>
        <taxon>Durusdinium</taxon>
    </lineage>
</organism>
<comment type="caution">
    <text evidence="4">The sequence shown here is derived from an EMBL/GenBank/DDBJ whole genome shotgun (WGS) entry which is preliminary data.</text>
</comment>
<dbReference type="PROSITE" id="PS50103">
    <property type="entry name" value="ZF_C3H1"/>
    <property type="match status" value="1"/>
</dbReference>
<reference evidence="4 5" key="1">
    <citation type="submission" date="2024-02" db="EMBL/GenBank/DDBJ databases">
        <authorList>
            <person name="Chen Y."/>
            <person name="Shah S."/>
            <person name="Dougan E. K."/>
            <person name="Thang M."/>
            <person name="Chan C."/>
        </authorList>
    </citation>
    <scope>NUCLEOTIDE SEQUENCE [LARGE SCALE GENOMIC DNA]</scope>
</reference>
<evidence type="ECO:0000313" key="5">
    <source>
        <dbReference type="Proteomes" id="UP001642464"/>
    </source>
</evidence>
<dbReference type="Proteomes" id="UP001642464">
    <property type="component" value="Unassembled WGS sequence"/>
</dbReference>
<feature type="region of interest" description="Disordered" evidence="2">
    <location>
        <begin position="409"/>
        <end position="475"/>
    </location>
</feature>
<accession>A0ABP0RBA0</accession>
<keyword evidence="5" id="KW-1185">Reference proteome</keyword>